<dbReference type="GO" id="GO:0005506">
    <property type="term" value="F:iron ion binding"/>
    <property type="evidence" value="ECO:0007669"/>
    <property type="project" value="InterPro"/>
</dbReference>
<dbReference type="GO" id="GO:0004497">
    <property type="term" value="F:monooxygenase activity"/>
    <property type="evidence" value="ECO:0007669"/>
    <property type="project" value="UniProtKB-KW"/>
</dbReference>
<dbReference type="GO" id="GO:0016705">
    <property type="term" value="F:oxidoreductase activity, acting on paired donors, with incorporation or reduction of molecular oxygen"/>
    <property type="evidence" value="ECO:0007669"/>
    <property type="project" value="InterPro"/>
</dbReference>
<dbReference type="Gene3D" id="1.10.630.10">
    <property type="entry name" value="Cytochrome P450"/>
    <property type="match status" value="1"/>
</dbReference>
<evidence type="ECO:0000313" key="9">
    <source>
        <dbReference type="Proteomes" id="UP000054383"/>
    </source>
</evidence>
<reference evidence="8 9" key="1">
    <citation type="submission" date="2015-04" db="EMBL/GenBank/DDBJ databases">
        <authorList>
            <person name="Syromyatnikov M.Y."/>
            <person name="Popov V.N."/>
        </authorList>
    </citation>
    <scope>NUCLEOTIDE SEQUENCE [LARGE SCALE GENOMIC DNA]</scope>
    <source>
        <strain evidence="8">WF-38-12</strain>
    </source>
</reference>
<proteinExistence type="inferred from homology"/>
<accession>A0A0U1LJD9</accession>
<dbReference type="PANTHER" id="PTHR24287">
    <property type="entry name" value="P450, PUTATIVE (EUROFUNG)-RELATED"/>
    <property type="match status" value="1"/>
</dbReference>
<comment type="similarity">
    <text evidence="2">Belongs to the cytochrome P450 family.</text>
</comment>
<evidence type="ECO:0000256" key="3">
    <source>
        <dbReference type="ARBA" id="ARBA00022723"/>
    </source>
</evidence>
<name>A0A0U1LJD9_TALIS</name>
<protein>
    <submittedName>
        <fullName evidence="8">Uncharacterized protein</fullName>
    </submittedName>
</protein>
<keyword evidence="3" id="KW-0479">Metal-binding</keyword>
<dbReference type="EMBL" id="CVMT01000001">
    <property type="protein sequence ID" value="CRG83124.1"/>
    <property type="molecule type" value="Genomic_DNA"/>
</dbReference>
<dbReference type="SUPFAM" id="SSF48264">
    <property type="entry name" value="Cytochrome P450"/>
    <property type="match status" value="1"/>
</dbReference>
<dbReference type="PANTHER" id="PTHR24287:SF19">
    <property type="entry name" value="CYTOCHROME P450"/>
    <property type="match status" value="1"/>
</dbReference>
<dbReference type="Proteomes" id="UP000054383">
    <property type="component" value="Unassembled WGS sequence"/>
</dbReference>
<evidence type="ECO:0000256" key="4">
    <source>
        <dbReference type="ARBA" id="ARBA00023002"/>
    </source>
</evidence>
<evidence type="ECO:0000256" key="5">
    <source>
        <dbReference type="ARBA" id="ARBA00023004"/>
    </source>
</evidence>
<evidence type="ECO:0000256" key="7">
    <source>
        <dbReference type="SAM" id="MobiDB-lite"/>
    </source>
</evidence>
<keyword evidence="4" id="KW-0560">Oxidoreductase</keyword>
<comment type="cofactor">
    <cofactor evidence="1">
        <name>heme</name>
        <dbReference type="ChEBI" id="CHEBI:30413"/>
    </cofactor>
</comment>
<organism evidence="8 9">
    <name type="scientific">Talaromyces islandicus</name>
    <name type="common">Penicillium islandicum</name>
    <dbReference type="NCBI Taxonomy" id="28573"/>
    <lineage>
        <taxon>Eukaryota</taxon>
        <taxon>Fungi</taxon>
        <taxon>Dikarya</taxon>
        <taxon>Ascomycota</taxon>
        <taxon>Pezizomycotina</taxon>
        <taxon>Eurotiomycetes</taxon>
        <taxon>Eurotiomycetidae</taxon>
        <taxon>Eurotiales</taxon>
        <taxon>Trichocomaceae</taxon>
        <taxon>Talaromyces</taxon>
        <taxon>Talaromyces sect. Islandici</taxon>
    </lineage>
</organism>
<keyword evidence="5" id="KW-0408">Iron</keyword>
<dbReference type="InterPro" id="IPR036396">
    <property type="entry name" value="Cyt_P450_sf"/>
</dbReference>
<dbReference type="InterPro" id="IPR047146">
    <property type="entry name" value="Cyt_P450_E_CYP52_fungi"/>
</dbReference>
<gene>
    <name evidence="8" type="ORF">PISL3812_00472</name>
</gene>
<feature type="compositionally biased region" description="Polar residues" evidence="7">
    <location>
        <begin position="46"/>
        <end position="62"/>
    </location>
</feature>
<evidence type="ECO:0000256" key="2">
    <source>
        <dbReference type="ARBA" id="ARBA00010617"/>
    </source>
</evidence>
<evidence type="ECO:0000256" key="6">
    <source>
        <dbReference type="ARBA" id="ARBA00023033"/>
    </source>
</evidence>
<sequence>MARFDSKHFLDSFDISMRDLGERLLLGKFSFIKGPDQQHKDARVLSEQTDQNTETSAVNETGSNEERYILNEIAKETQDPVELRYSLLNVFFPAHDAVAVTVNIHLAREPEIQARLRADILAATESQPFSFGLLKSIKYLRYIFNECRSLVSIK</sequence>
<dbReference type="STRING" id="28573.A0A0U1LJD9"/>
<dbReference type="GO" id="GO:0020037">
    <property type="term" value="F:heme binding"/>
    <property type="evidence" value="ECO:0007669"/>
    <property type="project" value="InterPro"/>
</dbReference>
<keyword evidence="6" id="KW-0503">Monooxygenase</keyword>
<dbReference type="InterPro" id="IPR001128">
    <property type="entry name" value="Cyt_P450"/>
</dbReference>
<dbReference type="OrthoDB" id="1470350at2759"/>
<dbReference type="AlphaFoldDB" id="A0A0U1LJD9"/>
<evidence type="ECO:0000313" key="8">
    <source>
        <dbReference type="EMBL" id="CRG83124.1"/>
    </source>
</evidence>
<keyword evidence="9" id="KW-1185">Reference proteome</keyword>
<dbReference type="Pfam" id="PF00067">
    <property type="entry name" value="p450"/>
    <property type="match status" value="1"/>
</dbReference>
<feature type="region of interest" description="Disordered" evidence="7">
    <location>
        <begin position="40"/>
        <end position="63"/>
    </location>
</feature>
<evidence type="ECO:0000256" key="1">
    <source>
        <dbReference type="ARBA" id="ARBA00001971"/>
    </source>
</evidence>